<protein>
    <recommendedName>
        <fullName evidence="8">Histone chaperone domain-containing protein</fullName>
    </recommendedName>
</protein>
<feature type="compositionally biased region" description="Acidic residues" evidence="7">
    <location>
        <begin position="37"/>
        <end position="77"/>
    </location>
</feature>
<feature type="domain" description="Histone chaperone" evidence="8">
    <location>
        <begin position="66"/>
        <end position="101"/>
    </location>
</feature>
<keyword evidence="5" id="KW-0539">Nucleus</keyword>
<evidence type="ECO:0000256" key="5">
    <source>
        <dbReference type="ARBA" id="ARBA00023242"/>
    </source>
</evidence>
<accession>G0S1G4</accession>
<gene>
    <name evidence="9" type="ORF">CTHT_0013510</name>
</gene>
<evidence type="ECO:0000313" key="9">
    <source>
        <dbReference type="EMBL" id="EGS22874.1"/>
    </source>
</evidence>
<dbReference type="AlphaFoldDB" id="G0S1G4"/>
<evidence type="ECO:0000256" key="6">
    <source>
        <dbReference type="ARBA" id="ARBA00025877"/>
    </source>
</evidence>
<proteinExistence type="inferred from homology"/>
<comment type="subunit">
    <text evidence="6">Forms a heterotrimer with H2A.Z-H2B, stabilizing the association of the histone dimer. Also, with a lower affinity, forms a heterotrimer with H2A-H2B.</text>
</comment>
<dbReference type="GO" id="GO:0005634">
    <property type="term" value="C:nucleus"/>
    <property type="evidence" value="ECO:0007669"/>
    <property type="project" value="UniProtKB-SubCell"/>
</dbReference>
<dbReference type="STRING" id="759272.G0S1G4"/>
<organism evidence="10">
    <name type="scientific">Chaetomium thermophilum (strain DSM 1495 / CBS 144.50 / IMI 039719)</name>
    <name type="common">Thermochaetoides thermophila</name>
    <dbReference type="NCBI Taxonomy" id="759272"/>
    <lineage>
        <taxon>Eukaryota</taxon>
        <taxon>Fungi</taxon>
        <taxon>Dikarya</taxon>
        <taxon>Ascomycota</taxon>
        <taxon>Pezizomycotina</taxon>
        <taxon>Sordariomycetes</taxon>
        <taxon>Sordariomycetidae</taxon>
        <taxon>Sordariales</taxon>
        <taxon>Chaetomiaceae</taxon>
        <taxon>Thermochaetoides</taxon>
    </lineage>
</organism>
<feature type="region of interest" description="Disordered" evidence="7">
    <location>
        <begin position="1"/>
        <end position="123"/>
    </location>
</feature>
<comment type="function">
    <text evidence="1">Forms a chaperone-bound H2A.Z-H2B complex that acts as a source for SWR1 complex-dependent H2A to H2A.Z histone replacement in chromatin.</text>
</comment>
<dbReference type="Proteomes" id="UP000008066">
    <property type="component" value="Unassembled WGS sequence"/>
</dbReference>
<dbReference type="GeneID" id="18255389"/>
<dbReference type="KEGG" id="cthr:CTHT_0013510"/>
<evidence type="ECO:0000256" key="3">
    <source>
        <dbReference type="ARBA" id="ARBA00008057"/>
    </source>
</evidence>
<evidence type="ECO:0000256" key="2">
    <source>
        <dbReference type="ARBA" id="ARBA00004123"/>
    </source>
</evidence>
<sequence length="123" mass="13753">MATENGNDDPVTLAETTEVAETEVTDVKGKGKAVATEELEDTSMVSVEEDDEDDDEDDDVDEEDAEVEEDNLEEIDPENIVGRRTRGKVIDFAKAAQENPPKDDDDDEEDEDFHVDEDKMDED</sequence>
<dbReference type="SMART" id="SM01082">
    <property type="entry name" value="CHZ"/>
    <property type="match status" value="1"/>
</dbReference>
<name>G0S1G4_CHATD</name>
<evidence type="ECO:0000256" key="1">
    <source>
        <dbReference type="ARBA" id="ARBA00002212"/>
    </source>
</evidence>
<dbReference type="EMBL" id="GL988039">
    <property type="protein sequence ID" value="EGS22874.1"/>
    <property type="molecule type" value="Genomic_DNA"/>
</dbReference>
<feature type="compositionally biased region" description="Acidic residues" evidence="7">
    <location>
        <begin position="103"/>
        <end position="123"/>
    </location>
</feature>
<dbReference type="InterPro" id="IPR019098">
    <property type="entry name" value="Histone_chaperone_domain_CHZ"/>
</dbReference>
<keyword evidence="10" id="KW-1185">Reference proteome</keyword>
<evidence type="ECO:0000256" key="7">
    <source>
        <dbReference type="SAM" id="MobiDB-lite"/>
    </source>
</evidence>
<comment type="subcellular location">
    <subcellularLocation>
        <location evidence="2">Nucleus</location>
    </subcellularLocation>
</comment>
<dbReference type="eggNOG" id="ENOG502SCUM">
    <property type="taxonomic scope" value="Eukaryota"/>
</dbReference>
<evidence type="ECO:0000256" key="4">
    <source>
        <dbReference type="ARBA" id="ARBA00023186"/>
    </source>
</evidence>
<evidence type="ECO:0000259" key="8">
    <source>
        <dbReference type="SMART" id="SM01082"/>
    </source>
</evidence>
<dbReference type="OMA" id="MEGVQDP"/>
<reference evidence="9 10" key="1">
    <citation type="journal article" date="2011" name="Cell">
        <title>Insight into structure and assembly of the nuclear pore complex by utilizing the genome of a eukaryotic thermophile.</title>
        <authorList>
            <person name="Amlacher S."/>
            <person name="Sarges P."/>
            <person name="Flemming D."/>
            <person name="van Noort V."/>
            <person name="Kunze R."/>
            <person name="Devos D.P."/>
            <person name="Arumugam M."/>
            <person name="Bork P."/>
            <person name="Hurt E."/>
        </authorList>
    </citation>
    <scope>NUCLEOTIDE SEQUENCE [LARGE SCALE GENOMIC DNA]</scope>
    <source>
        <strain evidence="10">DSM 1495 / CBS 144.50 / IMI 039719</strain>
    </source>
</reference>
<evidence type="ECO:0000313" key="10">
    <source>
        <dbReference type="Proteomes" id="UP000008066"/>
    </source>
</evidence>
<dbReference type="Pfam" id="PF09649">
    <property type="entry name" value="CHZ"/>
    <property type="match status" value="1"/>
</dbReference>
<comment type="similarity">
    <text evidence="3">Belongs to the CHZ1 family.</text>
</comment>
<keyword evidence="4" id="KW-0143">Chaperone</keyword>
<dbReference type="RefSeq" id="XP_006691866.1">
    <property type="nucleotide sequence ID" value="XM_006691803.1"/>
</dbReference>
<dbReference type="HOGENOM" id="CLU_130004_1_0_1"/>